<proteinExistence type="predicted"/>
<dbReference type="InterPro" id="IPR010445">
    <property type="entry name" value="LapA_dom"/>
</dbReference>
<evidence type="ECO:0000259" key="6">
    <source>
        <dbReference type="Pfam" id="PF06305"/>
    </source>
</evidence>
<keyword evidence="4 5" id="KW-0472">Membrane</keyword>
<gene>
    <name evidence="7" type="ORF">ENI96_00200</name>
</gene>
<protein>
    <submittedName>
        <fullName evidence="7">LapA family protein</fullName>
    </submittedName>
</protein>
<dbReference type="Pfam" id="PF06305">
    <property type="entry name" value="LapA_dom"/>
    <property type="match status" value="1"/>
</dbReference>
<keyword evidence="1" id="KW-1003">Cell membrane</keyword>
<dbReference type="PANTHER" id="PTHR41335:SF1">
    <property type="entry name" value="MEMBRANE PROTEIN"/>
    <property type="match status" value="1"/>
</dbReference>
<evidence type="ECO:0000256" key="5">
    <source>
        <dbReference type="SAM" id="Phobius"/>
    </source>
</evidence>
<sequence>MRFVKLLFILLVMLVGAAFAVMNAEPVNLNYYFGSSELPLSVVLVGAVCVGAVLGILAGLTVIARLKRENALLHRRARLASQEVNNLRTIPLKDH</sequence>
<feature type="transmembrane region" description="Helical" evidence="5">
    <location>
        <begin position="40"/>
        <end position="66"/>
    </location>
</feature>
<evidence type="ECO:0000256" key="4">
    <source>
        <dbReference type="ARBA" id="ARBA00023136"/>
    </source>
</evidence>
<accession>A0A831W981</accession>
<evidence type="ECO:0000256" key="1">
    <source>
        <dbReference type="ARBA" id="ARBA00022475"/>
    </source>
</evidence>
<dbReference type="GO" id="GO:0005886">
    <property type="term" value="C:plasma membrane"/>
    <property type="evidence" value="ECO:0007669"/>
    <property type="project" value="InterPro"/>
</dbReference>
<dbReference type="AlphaFoldDB" id="A0A831W981"/>
<comment type="caution">
    <text evidence="7">The sequence shown here is derived from an EMBL/GenBank/DDBJ whole genome shotgun (WGS) entry which is preliminary data.</text>
</comment>
<keyword evidence="2 5" id="KW-0812">Transmembrane</keyword>
<evidence type="ECO:0000256" key="2">
    <source>
        <dbReference type="ARBA" id="ARBA00022692"/>
    </source>
</evidence>
<dbReference type="Proteomes" id="UP000886251">
    <property type="component" value="Unassembled WGS sequence"/>
</dbReference>
<evidence type="ECO:0000256" key="3">
    <source>
        <dbReference type="ARBA" id="ARBA00022989"/>
    </source>
</evidence>
<dbReference type="PANTHER" id="PTHR41335">
    <property type="entry name" value="MEMBRANE PROTEIN-RELATED"/>
    <property type="match status" value="1"/>
</dbReference>
<reference evidence="7" key="1">
    <citation type="journal article" date="2020" name="mSystems">
        <title>Genome- and Community-Level Interaction Insights into Carbon Utilization and Element Cycling Functions of Hydrothermarchaeota in Hydrothermal Sediment.</title>
        <authorList>
            <person name="Zhou Z."/>
            <person name="Liu Y."/>
            <person name="Xu W."/>
            <person name="Pan J."/>
            <person name="Luo Z.H."/>
            <person name="Li M."/>
        </authorList>
    </citation>
    <scope>NUCLEOTIDE SEQUENCE [LARGE SCALE GENOMIC DNA]</scope>
    <source>
        <strain evidence="7">HyVt-443</strain>
    </source>
</reference>
<dbReference type="EMBL" id="DRKP01000006">
    <property type="protein sequence ID" value="HEB94837.1"/>
    <property type="molecule type" value="Genomic_DNA"/>
</dbReference>
<keyword evidence="3 5" id="KW-1133">Transmembrane helix</keyword>
<organism evidence="7">
    <name type="scientific">Sedimenticola thiotaurini</name>
    <dbReference type="NCBI Taxonomy" id="1543721"/>
    <lineage>
        <taxon>Bacteria</taxon>
        <taxon>Pseudomonadati</taxon>
        <taxon>Pseudomonadota</taxon>
        <taxon>Gammaproteobacteria</taxon>
        <taxon>Chromatiales</taxon>
        <taxon>Sedimenticolaceae</taxon>
        <taxon>Sedimenticola</taxon>
    </lineage>
</organism>
<name>A0A831W981_9GAMM</name>
<evidence type="ECO:0000313" key="7">
    <source>
        <dbReference type="EMBL" id="HEB94837.1"/>
    </source>
</evidence>
<feature type="domain" description="Lipopolysaccharide assembly protein A" evidence="6">
    <location>
        <begin position="23"/>
        <end position="84"/>
    </location>
</feature>